<feature type="compositionally biased region" description="Polar residues" evidence="1">
    <location>
        <begin position="49"/>
        <end position="62"/>
    </location>
</feature>
<feature type="region of interest" description="Disordered" evidence="1">
    <location>
        <begin position="274"/>
        <end position="311"/>
    </location>
</feature>
<dbReference type="AlphaFoldDB" id="A0A6A5SB29"/>
<organism evidence="2 3">
    <name type="scientific">Clathrospora elynae</name>
    <dbReference type="NCBI Taxonomy" id="706981"/>
    <lineage>
        <taxon>Eukaryota</taxon>
        <taxon>Fungi</taxon>
        <taxon>Dikarya</taxon>
        <taxon>Ascomycota</taxon>
        <taxon>Pezizomycotina</taxon>
        <taxon>Dothideomycetes</taxon>
        <taxon>Pleosporomycetidae</taxon>
        <taxon>Pleosporales</taxon>
        <taxon>Diademaceae</taxon>
        <taxon>Clathrospora</taxon>
    </lineage>
</organism>
<feature type="region of interest" description="Disordered" evidence="1">
    <location>
        <begin position="348"/>
        <end position="378"/>
    </location>
</feature>
<dbReference type="OrthoDB" id="3918840at2759"/>
<feature type="compositionally biased region" description="Low complexity" evidence="1">
    <location>
        <begin position="17"/>
        <end position="32"/>
    </location>
</feature>
<feature type="region of interest" description="Disordered" evidence="1">
    <location>
        <begin position="193"/>
        <end position="254"/>
    </location>
</feature>
<accession>A0A6A5SB29</accession>
<feature type="compositionally biased region" description="Low complexity" evidence="1">
    <location>
        <begin position="352"/>
        <end position="371"/>
    </location>
</feature>
<dbReference type="Proteomes" id="UP000800038">
    <property type="component" value="Unassembled WGS sequence"/>
</dbReference>
<feature type="region of interest" description="Disordered" evidence="1">
    <location>
        <begin position="100"/>
        <end position="142"/>
    </location>
</feature>
<feature type="region of interest" description="Disordered" evidence="1">
    <location>
        <begin position="16"/>
        <end position="76"/>
    </location>
</feature>
<sequence length="466" mass="50076">MSTTLKFVTKIMERMRQQQGQNTAGQQPQPQGSTVPPAQLNAANLKIVEQQQRNQKAPSAPTTDRPPFPIGADSGHGVAHYFEATRPVTNLVLPEKKRAKLEVGSQTSTPAAKASPRTGSGMGNSPELKRQPPPEKQVPQRPTFKCNFADCDYSIRGFDTPAELEAHSQIHAKIENPLDFALESMADYLDVDQKTGEPKVDRTSAKRTSKAAPAAQRAPQAIKSEHTPGVSHNAATPAGQQATATSMARVSTQTGVKDSPFANLLVTPQAMTKVATPGSGARGKATPAGIARAAPKEQPSAVPEPVKEEEQPMLPMSLLDYSYEDTFAALDANGPFTVLDLKDEDTTWALRSRPTSPSTTPESSSKDTPSTRQSDISENDNILINIDFKDADMPDAWAVGFYGDALPIDMQLSDDLQNLGVMLPPMDSEDMMLFPDYGAGTMMDLDMLEKTMDSMGGTLDPALLGA</sequence>
<feature type="compositionally biased region" description="Low complexity" evidence="1">
    <location>
        <begin position="211"/>
        <end position="221"/>
    </location>
</feature>
<proteinExistence type="predicted"/>
<dbReference type="EMBL" id="ML976248">
    <property type="protein sequence ID" value="KAF1935636.1"/>
    <property type="molecule type" value="Genomic_DNA"/>
</dbReference>
<evidence type="ECO:0000256" key="1">
    <source>
        <dbReference type="SAM" id="MobiDB-lite"/>
    </source>
</evidence>
<evidence type="ECO:0000313" key="3">
    <source>
        <dbReference type="Proteomes" id="UP000800038"/>
    </source>
</evidence>
<reference evidence="2" key="1">
    <citation type="journal article" date="2020" name="Stud. Mycol.">
        <title>101 Dothideomycetes genomes: a test case for predicting lifestyles and emergence of pathogens.</title>
        <authorList>
            <person name="Haridas S."/>
            <person name="Albert R."/>
            <person name="Binder M."/>
            <person name="Bloem J."/>
            <person name="Labutti K."/>
            <person name="Salamov A."/>
            <person name="Andreopoulos B."/>
            <person name="Baker S."/>
            <person name="Barry K."/>
            <person name="Bills G."/>
            <person name="Bluhm B."/>
            <person name="Cannon C."/>
            <person name="Castanera R."/>
            <person name="Culley D."/>
            <person name="Daum C."/>
            <person name="Ezra D."/>
            <person name="Gonzalez J."/>
            <person name="Henrissat B."/>
            <person name="Kuo A."/>
            <person name="Liang C."/>
            <person name="Lipzen A."/>
            <person name="Lutzoni F."/>
            <person name="Magnuson J."/>
            <person name="Mondo S."/>
            <person name="Nolan M."/>
            <person name="Ohm R."/>
            <person name="Pangilinan J."/>
            <person name="Park H.-J."/>
            <person name="Ramirez L."/>
            <person name="Alfaro M."/>
            <person name="Sun H."/>
            <person name="Tritt A."/>
            <person name="Yoshinaga Y."/>
            <person name="Zwiers L.-H."/>
            <person name="Turgeon B."/>
            <person name="Goodwin S."/>
            <person name="Spatafora J."/>
            <person name="Crous P."/>
            <person name="Grigoriev I."/>
        </authorList>
    </citation>
    <scope>NUCLEOTIDE SEQUENCE</scope>
    <source>
        <strain evidence="2">CBS 161.51</strain>
    </source>
</reference>
<name>A0A6A5SB29_9PLEO</name>
<feature type="compositionally biased region" description="Low complexity" evidence="1">
    <location>
        <begin position="234"/>
        <end position="245"/>
    </location>
</feature>
<keyword evidence="3" id="KW-1185">Reference proteome</keyword>
<protein>
    <submittedName>
        <fullName evidence="2">Uncharacterized protein</fullName>
    </submittedName>
</protein>
<evidence type="ECO:0000313" key="2">
    <source>
        <dbReference type="EMBL" id="KAF1935636.1"/>
    </source>
</evidence>
<gene>
    <name evidence="2" type="ORF">EJ02DRAFT_460202</name>
</gene>
<feature type="compositionally biased region" description="Basic and acidic residues" evidence="1">
    <location>
        <begin position="193"/>
        <end position="204"/>
    </location>
</feature>